<reference evidence="1" key="2">
    <citation type="submission" date="2021-04" db="EMBL/GenBank/DDBJ databases">
        <authorList>
            <person name="Dong X."/>
        </authorList>
    </citation>
    <scope>NUCLEOTIDE SEQUENCE</scope>
    <source>
        <strain evidence="1">LLY</strain>
    </source>
</reference>
<gene>
    <name evidence="1" type="ORF">KDK67_12085</name>
</gene>
<sequence>MLKRSLIAHIRLLKIWLCRNPQKVVYEPFIDYATGDIKEGSHYFKPLSRTIMQYEEHLEHKFDGEVGILERKHVQADGVVYIGKEANSIDEQELDVKKAQEFIDVEEIKRKILEMPQKEAERLGVGRNTFQGIKKRLKESGKLNLNTTAVKKLLNIICA</sequence>
<name>A0A9E4ZHP2_9EURY</name>
<organism evidence="1 2">
    <name type="scientific">Methanococcoides seepicolus</name>
    <dbReference type="NCBI Taxonomy" id="2828780"/>
    <lineage>
        <taxon>Archaea</taxon>
        <taxon>Methanobacteriati</taxon>
        <taxon>Methanobacteriota</taxon>
        <taxon>Stenosarchaea group</taxon>
        <taxon>Methanomicrobia</taxon>
        <taxon>Methanosarcinales</taxon>
        <taxon>Methanosarcinaceae</taxon>
        <taxon>Methanococcoides</taxon>
    </lineage>
</organism>
<keyword evidence="2" id="KW-1185">Reference proteome</keyword>
<dbReference type="AlphaFoldDB" id="A0A9E4ZHP2"/>
<proteinExistence type="predicted"/>
<accession>A0A9E4ZHP2</accession>
<comment type="caution">
    <text evidence="1">The sequence shown here is derived from an EMBL/GenBank/DDBJ whole genome shotgun (WGS) entry which is preliminary data.</text>
</comment>
<protein>
    <submittedName>
        <fullName evidence="1">Uncharacterized protein</fullName>
    </submittedName>
</protein>
<dbReference type="EMBL" id="JAGSOI010000066">
    <property type="protein sequence ID" value="MCM1987710.1"/>
    <property type="molecule type" value="Genomic_DNA"/>
</dbReference>
<dbReference type="RefSeq" id="WP_250869052.1">
    <property type="nucleotide sequence ID" value="NZ_JAGSOI010000066.1"/>
</dbReference>
<evidence type="ECO:0000313" key="1">
    <source>
        <dbReference type="EMBL" id="MCM1987710.1"/>
    </source>
</evidence>
<evidence type="ECO:0000313" key="2">
    <source>
        <dbReference type="Proteomes" id="UP001056766"/>
    </source>
</evidence>
<reference evidence="1" key="1">
    <citation type="journal article" date="2021" name="mSystems">
        <title>Bacteria and Archaea Synergistically Convert Glycine Betaine to Biogenic Methane in the Formosa Cold Seep of the South China Sea.</title>
        <authorList>
            <person name="Li L."/>
            <person name="Zhang W."/>
            <person name="Zhang S."/>
            <person name="Song L."/>
            <person name="Sun Q."/>
            <person name="Zhang H."/>
            <person name="Xiang H."/>
            <person name="Dong X."/>
        </authorList>
    </citation>
    <scope>NUCLEOTIDE SEQUENCE</scope>
    <source>
        <strain evidence="1">LLY</strain>
    </source>
</reference>
<dbReference type="Proteomes" id="UP001056766">
    <property type="component" value="Unassembled WGS sequence"/>
</dbReference>